<dbReference type="InterPro" id="IPR041588">
    <property type="entry name" value="Integrase_H2C2"/>
</dbReference>
<keyword evidence="2" id="KW-0645">Protease</keyword>
<keyword evidence="8" id="KW-0238">DNA-binding</keyword>
<comment type="caution">
    <text evidence="15">The sequence shown here is derived from an EMBL/GenBank/DDBJ whole genome shotgun (WGS) entry which is preliminary data.</text>
</comment>
<dbReference type="InterPro" id="IPR001878">
    <property type="entry name" value="Znf_CCHC"/>
</dbReference>
<keyword evidence="3" id="KW-0808">Transferase</keyword>
<dbReference type="InterPro" id="IPR050951">
    <property type="entry name" value="Retrovirus_Pol_polyprotein"/>
</dbReference>
<dbReference type="SUPFAM" id="SSF57756">
    <property type="entry name" value="Retrovirus zinc finger-like domains"/>
    <property type="match status" value="1"/>
</dbReference>
<keyword evidence="6" id="KW-0064">Aspartyl protease</keyword>
<dbReference type="InterPro" id="IPR000477">
    <property type="entry name" value="RT_dom"/>
</dbReference>
<gene>
    <name evidence="15" type="ORF">EEDITHA_LOCUS3466</name>
</gene>
<dbReference type="GO" id="GO:0015074">
    <property type="term" value="P:DNA integration"/>
    <property type="evidence" value="ECO:0007669"/>
    <property type="project" value="InterPro"/>
</dbReference>
<feature type="region of interest" description="Disordered" evidence="11">
    <location>
        <begin position="1272"/>
        <end position="1300"/>
    </location>
</feature>
<keyword evidence="9" id="KW-0511">Multifunctional enzyme</keyword>
<evidence type="ECO:0000256" key="8">
    <source>
        <dbReference type="ARBA" id="ARBA00023125"/>
    </source>
</evidence>
<reference evidence="15" key="1">
    <citation type="submission" date="2022-03" db="EMBL/GenBank/DDBJ databases">
        <authorList>
            <person name="Tunstrom K."/>
        </authorList>
    </citation>
    <scope>NUCLEOTIDE SEQUENCE</scope>
</reference>
<evidence type="ECO:0000256" key="11">
    <source>
        <dbReference type="SAM" id="MobiDB-lite"/>
    </source>
</evidence>
<dbReference type="Pfam" id="PF17919">
    <property type="entry name" value="RT_RNaseH_2"/>
    <property type="match status" value="1"/>
</dbReference>
<dbReference type="InterPro" id="IPR001584">
    <property type="entry name" value="Integrase_cat-core"/>
</dbReference>
<dbReference type="GO" id="GO:0006508">
    <property type="term" value="P:proteolysis"/>
    <property type="evidence" value="ECO:0007669"/>
    <property type="project" value="UniProtKB-KW"/>
</dbReference>
<keyword evidence="7" id="KW-0255">Endonuclease</keyword>
<dbReference type="PROSITE" id="PS50994">
    <property type="entry name" value="INTEGRASE"/>
    <property type="match status" value="1"/>
</dbReference>
<dbReference type="SMART" id="SM00343">
    <property type="entry name" value="ZnF_C2HC"/>
    <property type="match status" value="2"/>
</dbReference>
<dbReference type="PROSITE" id="PS50878">
    <property type="entry name" value="RT_POL"/>
    <property type="match status" value="1"/>
</dbReference>
<dbReference type="Pfam" id="PF17921">
    <property type="entry name" value="Integrase_H2C2"/>
    <property type="match status" value="1"/>
</dbReference>
<feature type="domain" description="Reverse transcriptase" evidence="13">
    <location>
        <begin position="495"/>
        <end position="675"/>
    </location>
</feature>
<evidence type="ECO:0000256" key="3">
    <source>
        <dbReference type="ARBA" id="ARBA00022679"/>
    </source>
</evidence>
<dbReference type="GO" id="GO:0003677">
    <property type="term" value="F:DNA binding"/>
    <property type="evidence" value="ECO:0007669"/>
    <property type="project" value="UniProtKB-KW"/>
</dbReference>
<dbReference type="InterPro" id="IPR043502">
    <property type="entry name" value="DNA/RNA_pol_sf"/>
</dbReference>
<dbReference type="Pfam" id="PF00665">
    <property type="entry name" value="rve"/>
    <property type="match status" value="1"/>
</dbReference>
<dbReference type="InterPro" id="IPR036397">
    <property type="entry name" value="RNaseH_sf"/>
</dbReference>
<evidence type="ECO:0000256" key="6">
    <source>
        <dbReference type="ARBA" id="ARBA00022750"/>
    </source>
</evidence>
<evidence type="ECO:0000256" key="10">
    <source>
        <dbReference type="PROSITE-ProRule" id="PRU00047"/>
    </source>
</evidence>
<dbReference type="GO" id="GO:0004519">
    <property type="term" value="F:endonuclease activity"/>
    <property type="evidence" value="ECO:0007669"/>
    <property type="project" value="UniProtKB-KW"/>
</dbReference>
<evidence type="ECO:0000313" key="16">
    <source>
        <dbReference type="Proteomes" id="UP001153954"/>
    </source>
</evidence>
<dbReference type="InterPro" id="IPR041577">
    <property type="entry name" value="RT_RNaseH_2"/>
</dbReference>
<dbReference type="Gene3D" id="3.30.420.10">
    <property type="entry name" value="Ribonuclease H-like superfamily/Ribonuclease H"/>
    <property type="match status" value="1"/>
</dbReference>
<dbReference type="EMBL" id="CAKOGL010000006">
    <property type="protein sequence ID" value="CAH2087179.1"/>
    <property type="molecule type" value="Genomic_DNA"/>
</dbReference>
<evidence type="ECO:0000256" key="4">
    <source>
        <dbReference type="ARBA" id="ARBA00022695"/>
    </source>
</evidence>
<keyword evidence="16" id="KW-1185">Reference proteome</keyword>
<dbReference type="Gene3D" id="4.10.60.10">
    <property type="entry name" value="Zinc finger, CCHC-type"/>
    <property type="match status" value="1"/>
</dbReference>
<sequence length="1300" mass="149527">MASLFLEGIPKFSGDDKTMSSSKWAQDVEDNAAIFLWTPTQKLIMARKSLVGTAALWLRSEKAFATYDDLKTALLKEFPDVVNIKEMHEIMAARKKKKDETLYQYMLHMRELGRRAKFPDYVAIQYIIDGIPDHAMNKAILYGVSRYDALKERLLIYEKIKNSSHRIDPEPRSASKMEPRKIREKKKCFNCGEIGHIASTCQNGIKCFKCNKFGHIGSQCHEVQTISSSEMCRSVKQHRGNINLGGARGGEKSIKQRLSMFNMAEKATAAANHDAGQDDSSNRMTSELSTIVMNVENKFGTNRSTKLVNIGDFTVNSLIDSGSDVNLMSYECCVAIGARLKEDNLTFKGLGQSTVQSMGKVYVNFIIDDKCYNEILFHVVRKTVIPFHLILGQEWLQNLTVVMKEGVVSFLGESDAWMCQLACFTDLRVDVDHIRDQSVKEKVLQCVEAYKPCKIKEAPIELKIILKDDEPVCQRPRRLSLVEQGLVENQVKEWLDAGIIQVSYSEYSSPLVLVKKKDNTVRVCVDYRLLNKKIIKDEFPLPVIDDIIDKLCGAKVFSVLDLKNGFFHLKISEESIPYTSFVTHNGQYEFLRAPFGLSICPKYFMRFITIIFRELIAQGIMLIFIDDIIIMAKDEVQAAERLQMVLRVAAEYGLQINWKKVNLIQREIEYLGHIIKDGEVKPSPEKTDAVVKFPEPRSIKQVHSFVRLTSYFRKYIQDYALIAKPLTDLLKKDGKLVFGEEQRKAFETLKNKLASSPVLKIFDPRLKTELHTDASSMAYSAILLQHHPHTGLHPVQYMSRKTNEGQSRYSSYELEAMAVIEGIKKFRHYLYGIPFKIVTDCKAFEMTLRKKDLTPKVARWVLFLDEYDFEVEHRSGSKMRHADALSRYPYVGAITLSDQLKNAQDQDDGLRAIKTILKEHSGIYEDYWTEDDIIYKGENKLLVIPKTLEKNILERVHSNGHFSKKKMKELIEKEYYIKGLDKKIEEFILTCIPCLLATKKEGKQEGFLQPIEKGSVPLDTLHLDHVGPLTQTKKQYNYILTLVDAFTKFVWLFPTKSTSSRETISKLQVHQQTFGNPRRIITDRGTAFTSDEFADYCREENIQHLCIVTGVPRGNGQVERIHRTIIPLFTKLCIEDPSAWFKHVGKVQRALNSTYQRSINMTPFEVLIGTKMRTKEDVKIQELLQEENINQYDETREKLRIQAKEQIMKIQDENRKNYDKKRKESSKYKCGDKVAIRRTQFGTGLKLKPKYLGPYNVVKVKRNDRYDVEKIYSSDDGPMRTSSSADYMKRWPGGELEYNE</sequence>
<keyword evidence="5" id="KW-0540">Nuclease</keyword>
<keyword evidence="10" id="KW-0863">Zinc-finger</keyword>
<dbReference type="InterPro" id="IPR036875">
    <property type="entry name" value="Znf_CCHC_sf"/>
</dbReference>
<dbReference type="Gene3D" id="2.40.70.10">
    <property type="entry name" value="Acid Proteases"/>
    <property type="match status" value="1"/>
</dbReference>
<dbReference type="Pfam" id="PF00098">
    <property type="entry name" value="zf-CCHC"/>
    <property type="match status" value="1"/>
</dbReference>
<feature type="domain" description="CCHC-type" evidence="12">
    <location>
        <begin position="187"/>
        <end position="203"/>
    </location>
</feature>
<keyword evidence="10" id="KW-0862">Zinc</keyword>
<keyword evidence="7" id="KW-0378">Hydrolase</keyword>
<dbReference type="Gene3D" id="3.30.70.270">
    <property type="match status" value="2"/>
</dbReference>
<dbReference type="SUPFAM" id="SSF50630">
    <property type="entry name" value="Acid proteases"/>
    <property type="match status" value="1"/>
</dbReference>
<protein>
    <recommendedName>
        <fullName evidence="1">RNA-directed DNA polymerase</fullName>
        <ecNumber evidence="1">2.7.7.49</ecNumber>
    </recommendedName>
</protein>
<dbReference type="CDD" id="cd01647">
    <property type="entry name" value="RT_LTR"/>
    <property type="match status" value="1"/>
</dbReference>
<feature type="domain" description="Integrase catalytic" evidence="14">
    <location>
        <begin position="1013"/>
        <end position="1171"/>
    </location>
</feature>
<evidence type="ECO:0000256" key="1">
    <source>
        <dbReference type="ARBA" id="ARBA00012493"/>
    </source>
</evidence>
<dbReference type="Gene3D" id="3.10.10.10">
    <property type="entry name" value="HIV Type 1 Reverse Transcriptase, subunit A, domain 1"/>
    <property type="match status" value="1"/>
</dbReference>
<dbReference type="GO" id="GO:0042575">
    <property type="term" value="C:DNA polymerase complex"/>
    <property type="evidence" value="ECO:0007669"/>
    <property type="project" value="UniProtKB-ARBA"/>
</dbReference>
<feature type="domain" description="CCHC-type" evidence="12">
    <location>
        <begin position="206"/>
        <end position="220"/>
    </location>
</feature>
<evidence type="ECO:0000256" key="2">
    <source>
        <dbReference type="ARBA" id="ARBA00022670"/>
    </source>
</evidence>
<evidence type="ECO:0000259" key="13">
    <source>
        <dbReference type="PROSITE" id="PS50878"/>
    </source>
</evidence>
<evidence type="ECO:0000313" key="15">
    <source>
        <dbReference type="EMBL" id="CAH2087179.1"/>
    </source>
</evidence>
<dbReference type="Gene3D" id="1.10.340.70">
    <property type="match status" value="1"/>
</dbReference>
<dbReference type="SUPFAM" id="SSF53098">
    <property type="entry name" value="Ribonuclease H-like"/>
    <property type="match status" value="1"/>
</dbReference>
<evidence type="ECO:0000259" key="12">
    <source>
        <dbReference type="PROSITE" id="PS50158"/>
    </source>
</evidence>
<dbReference type="PANTHER" id="PTHR37984">
    <property type="entry name" value="PROTEIN CBG26694"/>
    <property type="match status" value="1"/>
</dbReference>
<evidence type="ECO:0000256" key="9">
    <source>
        <dbReference type="ARBA" id="ARBA00023268"/>
    </source>
</evidence>
<dbReference type="Proteomes" id="UP001153954">
    <property type="component" value="Unassembled WGS sequence"/>
</dbReference>
<dbReference type="PROSITE" id="PS50158">
    <property type="entry name" value="ZF_CCHC"/>
    <property type="match status" value="2"/>
</dbReference>
<dbReference type="CDD" id="cd09274">
    <property type="entry name" value="RNase_HI_RT_Ty3"/>
    <property type="match status" value="1"/>
</dbReference>
<dbReference type="EC" id="2.7.7.49" evidence="1"/>
<proteinExistence type="predicted"/>
<dbReference type="GO" id="GO:0008270">
    <property type="term" value="F:zinc ion binding"/>
    <property type="evidence" value="ECO:0007669"/>
    <property type="project" value="UniProtKB-KW"/>
</dbReference>
<dbReference type="InterPro" id="IPR043128">
    <property type="entry name" value="Rev_trsase/Diguanyl_cyclase"/>
</dbReference>
<dbReference type="GO" id="GO:0003964">
    <property type="term" value="F:RNA-directed DNA polymerase activity"/>
    <property type="evidence" value="ECO:0007669"/>
    <property type="project" value="UniProtKB-EC"/>
</dbReference>
<evidence type="ECO:0000256" key="7">
    <source>
        <dbReference type="ARBA" id="ARBA00022759"/>
    </source>
</evidence>
<dbReference type="FunFam" id="3.30.70.270:FF:000023">
    <property type="entry name" value="Pol"/>
    <property type="match status" value="1"/>
</dbReference>
<dbReference type="Pfam" id="PF00078">
    <property type="entry name" value="RVT_1"/>
    <property type="match status" value="1"/>
</dbReference>
<name>A0AAU9TKD5_EUPED</name>
<dbReference type="InterPro" id="IPR021109">
    <property type="entry name" value="Peptidase_aspartic_dom_sf"/>
</dbReference>
<dbReference type="GO" id="GO:0004190">
    <property type="term" value="F:aspartic-type endopeptidase activity"/>
    <property type="evidence" value="ECO:0007669"/>
    <property type="project" value="UniProtKB-KW"/>
</dbReference>
<evidence type="ECO:0000256" key="5">
    <source>
        <dbReference type="ARBA" id="ARBA00022722"/>
    </source>
</evidence>
<dbReference type="CDD" id="cd00303">
    <property type="entry name" value="retropepsin_like"/>
    <property type="match status" value="1"/>
</dbReference>
<keyword evidence="10" id="KW-0479">Metal-binding</keyword>
<evidence type="ECO:0000259" key="14">
    <source>
        <dbReference type="PROSITE" id="PS50994"/>
    </source>
</evidence>
<keyword evidence="4" id="KW-0548">Nucleotidyltransferase</keyword>
<dbReference type="InterPro" id="IPR012337">
    <property type="entry name" value="RNaseH-like_sf"/>
</dbReference>
<dbReference type="SUPFAM" id="SSF56672">
    <property type="entry name" value="DNA/RNA polymerases"/>
    <property type="match status" value="1"/>
</dbReference>
<organism evidence="15 16">
    <name type="scientific">Euphydryas editha</name>
    <name type="common">Edith's checkerspot</name>
    <dbReference type="NCBI Taxonomy" id="104508"/>
    <lineage>
        <taxon>Eukaryota</taxon>
        <taxon>Metazoa</taxon>
        <taxon>Ecdysozoa</taxon>
        <taxon>Arthropoda</taxon>
        <taxon>Hexapoda</taxon>
        <taxon>Insecta</taxon>
        <taxon>Pterygota</taxon>
        <taxon>Neoptera</taxon>
        <taxon>Endopterygota</taxon>
        <taxon>Lepidoptera</taxon>
        <taxon>Glossata</taxon>
        <taxon>Ditrysia</taxon>
        <taxon>Papilionoidea</taxon>
        <taxon>Nymphalidae</taxon>
        <taxon>Nymphalinae</taxon>
        <taxon>Euphydryas</taxon>
    </lineage>
</organism>
<dbReference type="PANTHER" id="PTHR37984:SF5">
    <property type="entry name" value="PROTEIN NYNRIN-LIKE"/>
    <property type="match status" value="1"/>
</dbReference>
<accession>A0AAU9TKD5</accession>